<evidence type="ECO:0000313" key="1">
    <source>
        <dbReference type="EMBL" id="BAB53739.1"/>
    </source>
</evidence>
<name>Q983Z1_RHILO</name>
<reference evidence="1 2" key="1">
    <citation type="journal article" date="2000" name="DNA Res.">
        <title>Complete genome structure of the nitrogen-fixing symbiotic bacterium Mesorhizobium loti.</title>
        <authorList>
            <person name="Kaneko T."/>
            <person name="Nakamura Y."/>
            <person name="Sato S."/>
            <person name="Asamizu E."/>
            <person name="Kato T."/>
            <person name="Sasamoto S."/>
            <person name="Watanabe A."/>
            <person name="Idesawa K."/>
            <person name="Ishikawa A."/>
            <person name="Kawashima K."/>
            <person name="Kimura T."/>
            <person name="Kishida Y."/>
            <person name="Kiyokawa C."/>
            <person name="Kohara M."/>
            <person name="Matsumoto M."/>
            <person name="Matsuno A."/>
            <person name="Mochizuki Y."/>
            <person name="Nakayama S."/>
            <person name="Nakazaki N."/>
            <person name="Shimpo S."/>
            <person name="Sugimoto M."/>
            <person name="Takeuchi C."/>
            <person name="Yamada M."/>
            <person name="Tabata S."/>
        </authorList>
    </citation>
    <scope>NUCLEOTIDE SEQUENCE [LARGE SCALE GENOMIC DNA]</scope>
    <source>
        <strain evidence="2">LMG 29417 / CECT 9101 / MAFF 303099</strain>
    </source>
</reference>
<proteinExistence type="predicted"/>
<gene>
    <name evidence="1" type="ordered locus">msr8102</name>
</gene>
<evidence type="ECO:0000313" key="2">
    <source>
        <dbReference type="Proteomes" id="UP000000552"/>
    </source>
</evidence>
<dbReference type="Proteomes" id="UP000000552">
    <property type="component" value="Chromosome"/>
</dbReference>
<organism evidence="1 2">
    <name type="scientific">Mesorhizobium japonicum (strain LMG 29417 / CECT 9101 / MAFF 303099)</name>
    <name type="common">Mesorhizobium loti (strain MAFF 303099)</name>
    <dbReference type="NCBI Taxonomy" id="266835"/>
    <lineage>
        <taxon>Bacteria</taxon>
        <taxon>Pseudomonadati</taxon>
        <taxon>Pseudomonadota</taxon>
        <taxon>Alphaproteobacteria</taxon>
        <taxon>Hyphomicrobiales</taxon>
        <taxon>Phyllobacteriaceae</taxon>
        <taxon>Mesorhizobium</taxon>
    </lineage>
</organism>
<dbReference type="AlphaFoldDB" id="Q983Z1"/>
<dbReference type="KEGG" id="mlo:msr8102"/>
<sequence>MNSVRADEWDAVHTVHHLYDRPLKGIADYQGFPHAYMREWDIDQDDWADTLLLTGTASGNRLMAIENSSALFAPRQRQ</sequence>
<dbReference type="EMBL" id="BA000012">
    <property type="protein sequence ID" value="BAB53739.1"/>
    <property type="molecule type" value="Genomic_DNA"/>
</dbReference>
<protein>
    <submittedName>
        <fullName evidence="1">Msr8102 protein</fullName>
    </submittedName>
</protein>
<accession>Q983Z1</accession>
<dbReference type="HOGENOM" id="CLU_2619598_0_0_5"/>